<dbReference type="PANTHER" id="PTHR11145">
    <property type="entry name" value="BTB/POZ DOMAIN-CONTAINING ADAPTER FOR CUL3-MEDIATED RHOA DEGRADATION PROTEIN FAMILY MEMBER"/>
    <property type="match status" value="1"/>
</dbReference>
<keyword evidence="5" id="KW-1185">Reference proteome</keyword>
<dbReference type="CDD" id="cd18316">
    <property type="entry name" value="BTB_POZ_KCTD-like"/>
    <property type="match status" value="1"/>
</dbReference>
<gene>
    <name evidence="4" type="ORF">RJT34_22757</name>
</gene>
<dbReference type="GO" id="GO:0051260">
    <property type="term" value="P:protein homooligomerization"/>
    <property type="evidence" value="ECO:0007669"/>
    <property type="project" value="InterPro"/>
</dbReference>
<dbReference type="AlphaFoldDB" id="A0AAN9FJP8"/>
<dbReference type="PANTHER" id="PTHR11145:SF8">
    <property type="entry name" value="RE57120P"/>
    <property type="match status" value="1"/>
</dbReference>
<proteinExistence type="predicted"/>
<evidence type="ECO:0000259" key="3">
    <source>
        <dbReference type="Pfam" id="PF25279"/>
    </source>
</evidence>
<feature type="domain" description="At2g24240-like C-terminal beta-propeller" evidence="3">
    <location>
        <begin position="129"/>
        <end position="461"/>
    </location>
</feature>
<dbReference type="Pfam" id="PF25279">
    <property type="entry name" value="Beta_prop_At2g24240"/>
    <property type="match status" value="1"/>
</dbReference>
<sequence>MDEESTSHATSESERIKLNVGGKLFETTLSTIRSGGPDSLLFALSNRPSNDPNPVFIDRDPEIFSVLLSLLRTNHLPSTARRFSKQELADEALFYGIDSHLRSATAPPPFSGIDAAVVSFIRPASEGLPSTISAADNGAVWIAHGGQISSYDHNLIHAGTIRTHLDEIDSICRVWPEIAAVGSKSEAGLHFYNFSGSRHVGSVNWSDPSDPRIFKARVNASTASESSVFASFDCTHKENCILEVDKEKLQIVSQIARQSGNQAKNMVPRKLTWIPATGVLVGSAAAGGAFGYSGYVRLWDRRSGEVVWEANEPGSGRSSRFGDSFADVDVDVEELLLFKLCSKSGDLAMADMRFLKDDPWIYLKEKNPSLVNYSGEGNSYVLHCYKGQVFAARDGGLEVWSRVQEGESCGVLRESDAEGFYRRNFVDKREDSQRGIIKKIEGGGDRLFVTREEVEGIEVWESSHSAGAIPVL</sequence>
<dbReference type="EMBL" id="JAYKXN010000006">
    <property type="protein sequence ID" value="KAK7277742.1"/>
    <property type="molecule type" value="Genomic_DNA"/>
</dbReference>
<feature type="domain" description="Potassium channel tetramerisation-type BTB" evidence="2">
    <location>
        <begin position="16"/>
        <end position="100"/>
    </location>
</feature>
<dbReference type="SUPFAM" id="SSF54695">
    <property type="entry name" value="POZ domain"/>
    <property type="match status" value="1"/>
</dbReference>
<evidence type="ECO:0000313" key="4">
    <source>
        <dbReference type="EMBL" id="KAK7277742.1"/>
    </source>
</evidence>
<dbReference type="Pfam" id="PF02214">
    <property type="entry name" value="BTB_2"/>
    <property type="match status" value="1"/>
</dbReference>
<dbReference type="InterPro" id="IPR011047">
    <property type="entry name" value="Quinoprotein_ADH-like_sf"/>
</dbReference>
<evidence type="ECO:0000313" key="5">
    <source>
        <dbReference type="Proteomes" id="UP001359559"/>
    </source>
</evidence>
<accession>A0AAN9FJP8</accession>
<dbReference type="InterPro" id="IPR045068">
    <property type="entry name" value="BACURD1-3"/>
</dbReference>
<comment type="caution">
    <text evidence="4">The sequence shown here is derived from an EMBL/GenBank/DDBJ whole genome shotgun (WGS) entry which is preliminary data.</text>
</comment>
<dbReference type="InterPro" id="IPR057441">
    <property type="entry name" value="Beta_prop_At2g24240"/>
</dbReference>
<dbReference type="Proteomes" id="UP001359559">
    <property type="component" value="Unassembled WGS sequence"/>
</dbReference>
<protein>
    <recommendedName>
        <fullName evidence="6">BTB/POZ domain-containing protein</fullName>
    </recommendedName>
</protein>
<dbReference type="InterPro" id="IPR011333">
    <property type="entry name" value="SKP1/BTB/POZ_sf"/>
</dbReference>
<reference evidence="4 5" key="1">
    <citation type="submission" date="2024-01" db="EMBL/GenBank/DDBJ databases">
        <title>The genomes of 5 underutilized Papilionoideae crops provide insights into root nodulation and disease resistance.</title>
        <authorList>
            <person name="Yuan L."/>
        </authorList>
    </citation>
    <scope>NUCLEOTIDE SEQUENCE [LARGE SCALE GENOMIC DNA]</scope>
    <source>
        <strain evidence="4">LY-2023</strain>
        <tissue evidence="4">Leaf</tissue>
    </source>
</reference>
<evidence type="ECO:0008006" key="6">
    <source>
        <dbReference type="Google" id="ProtNLM"/>
    </source>
</evidence>
<organism evidence="4 5">
    <name type="scientific">Clitoria ternatea</name>
    <name type="common">Butterfly pea</name>
    <dbReference type="NCBI Taxonomy" id="43366"/>
    <lineage>
        <taxon>Eukaryota</taxon>
        <taxon>Viridiplantae</taxon>
        <taxon>Streptophyta</taxon>
        <taxon>Embryophyta</taxon>
        <taxon>Tracheophyta</taxon>
        <taxon>Spermatophyta</taxon>
        <taxon>Magnoliopsida</taxon>
        <taxon>eudicotyledons</taxon>
        <taxon>Gunneridae</taxon>
        <taxon>Pentapetalae</taxon>
        <taxon>rosids</taxon>
        <taxon>fabids</taxon>
        <taxon>Fabales</taxon>
        <taxon>Fabaceae</taxon>
        <taxon>Papilionoideae</taxon>
        <taxon>50 kb inversion clade</taxon>
        <taxon>NPAAA clade</taxon>
        <taxon>indigoferoid/millettioid clade</taxon>
        <taxon>Phaseoleae</taxon>
        <taxon>Clitoria</taxon>
    </lineage>
</organism>
<dbReference type="SUPFAM" id="SSF50998">
    <property type="entry name" value="Quinoprotein alcohol dehydrogenase-like"/>
    <property type="match status" value="1"/>
</dbReference>
<evidence type="ECO:0000256" key="1">
    <source>
        <dbReference type="ARBA" id="ARBA00004906"/>
    </source>
</evidence>
<name>A0AAN9FJP8_CLITE</name>
<comment type="pathway">
    <text evidence="1">Protein modification; protein ubiquitination.</text>
</comment>
<dbReference type="Gene3D" id="3.30.710.10">
    <property type="entry name" value="Potassium Channel Kv1.1, Chain A"/>
    <property type="match status" value="1"/>
</dbReference>
<dbReference type="InterPro" id="IPR003131">
    <property type="entry name" value="T1-type_BTB"/>
</dbReference>
<evidence type="ECO:0000259" key="2">
    <source>
        <dbReference type="Pfam" id="PF02214"/>
    </source>
</evidence>